<sequence>MLVHAQSNTQRTPSVPTPQWLTGDRKLACEAILCLASNRQPDECQESLNRYFGIDFDDMSDTATARANFLNQCPRQ</sequence>
<proteinExistence type="predicted"/>
<comment type="caution">
    <text evidence="1">The sequence shown here is derived from an EMBL/GenBank/DDBJ whole genome shotgun (WGS) entry which is preliminary data.</text>
</comment>
<dbReference type="STRING" id="980561.A1359_06550"/>
<protein>
    <submittedName>
        <fullName evidence="1">Uncharacterized protein</fullName>
    </submittedName>
</protein>
<dbReference type="Pfam" id="PF07424">
    <property type="entry name" value="TrbM"/>
    <property type="match status" value="1"/>
</dbReference>
<dbReference type="OrthoDB" id="9784009at2"/>
<evidence type="ECO:0000313" key="2">
    <source>
        <dbReference type="Proteomes" id="UP000078476"/>
    </source>
</evidence>
<dbReference type="EMBL" id="LUUI01000090">
    <property type="protein sequence ID" value="OAI17159.1"/>
    <property type="molecule type" value="Genomic_DNA"/>
</dbReference>
<gene>
    <name evidence="1" type="ORF">A1359_06550</name>
</gene>
<keyword evidence="2" id="KW-1185">Reference proteome</keyword>
<dbReference type="Proteomes" id="UP000078476">
    <property type="component" value="Unassembled WGS sequence"/>
</dbReference>
<organism evidence="1 2">
    <name type="scientific">Methylomonas lenta</name>
    <dbReference type="NCBI Taxonomy" id="980561"/>
    <lineage>
        <taxon>Bacteria</taxon>
        <taxon>Pseudomonadati</taxon>
        <taxon>Pseudomonadota</taxon>
        <taxon>Gammaproteobacteria</taxon>
        <taxon>Methylococcales</taxon>
        <taxon>Methylococcaceae</taxon>
        <taxon>Methylomonas</taxon>
    </lineage>
</organism>
<accession>A0A177NIW7</accession>
<name>A0A177NIW7_9GAMM</name>
<dbReference type="InterPro" id="IPR009989">
    <property type="entry name" value="TrbM"/>
</dbReference>
<evidence type="ECO:0000313" key="1">
    <source>
        <dbReference type="EMBL" id="OAI17159.1"/>
    </source>
</evidence>
<reference evidence="1 2" key="1">
    <citation type="submission" date="2016-03" db="EMBL/GenBank/DDBJ databases">
        <authorList>
            <person name="Ploux O."/>
        </authorList>
    </citation>
    <scope>NUCLEOTIDE SEQUENCE [LARGE SCALE GENOMIC DNA]</scope>
    <source>
        <strain evidence="1 2">R-45370</strain>
    </source>
</reference>
<dbReference type="AlphaFoldDB" id="A0A177NIW7"/>